<dbReference type="InterPro" id="IPR036277">
    <property type="entry name" value="SMC_hinge_sf"/>
</dbReference>
<dbReference type="GO" id="GO:0005694">
    <property type="term" value="C:chromosome"/>
    <property type="evidence" value="ECO:0007669"/>
    <property type="project" value="InterPro"/>
</dbReference>
<feature type="domain" description="SMC hinge" evidence="1">
    <location>
        <begin position="114"/>
        <end position="203"/>
    </location>
</feature>
<dbReference type="Proteomes" id="UP001196413">
    <property type="component" value="Unassembled WGS sequence"/>
</dbReference>
<organism evidence="2 3">
    <name type="scientific">Parelaphostrongylus tenuis</name>
    <name type="common">Meningeal worm</name>
    <dbReference type="NCBI Taxonomy" id="148309"/>
    <lineage>
        <taxon>Eukaryota</taxon>
        <taxon>Metazoa</taxon>
        <taxon>Ecdysozoa</taxon>
        <taxon>Nematoda</taxon>
        <taxon>Chromadorea</taxon>
        <taxon>Rhabditida</taxon>
        <taxon>Rhabditina</taxon>
        <taxon>Rhabditomorpha</taxon>
        <taxon>Strongyloidea</taxon>
        <taxon>Metastrongylidae</taxon>
        <taxon>Parelaphostrongylus</taxon>
    </lineage>
</organism>
<dbReference type="PANTHER" id="PTHR43977">
    <property type="entry name" value="STRUCTURAL MAINTENANCE OF CHROMOSOMES PROTEIN 3"/>
    <property type="match status" value="1"/>
</dbReference>
<name>A0AAD5M8I4_PARTN</name>
<comment type="caution">
    <text evidence="2">The sequence shown here is derived from an EMBL/GenBank/DDBJ whole genome shotgun (WGS) entry which is preliminary data.</text>
</comment>
<dbReference type="EMBL" id="JAHQIW010001614">
    <property type="protein sequence ID" value="KAJ1353120.1"/>
    <property type="molecule type" value="Genomic_DNA"/>
</dbReference>
<sequence length="252" mass="28729">MKEEEQLTTHVQELGVELQENHIHMDRASSEHGRLKQECDRATVAKLDATREEKEVRDQLNTIDGEISQMEQQMRYLAPKSVTNGVDGVRRVVQWFRDNNHDGHHDDVVNGYHEVTAGNRLLFHVVSTDRVAMKIMKQFNQLNLPGECNFFPVNRVVGPQRREYQDADGRAMLDVLNYDNYYDAVFRNVFGGTAIVRDLHLGARFARSEGFDCVTLDGDQISKRGALTGGYIDTKRSKLELHKKHPLAAGKP</sequence>
<dbReference type="Gene3D" id="3.30.70.1620">
    <property type="match status" value="1"/>
</dbReference>
<dbReference type="InterPro" id="IPR010935">
    <property type="entry name" value="SMC_hinge"/>
</dbReference>
<proteinExistence type="predicted"/>
<dbReference type="GO" id="GO:0051276">
    <property type="term" value="P:chromosome organization"/>
    <property type="evidence" value="ECO:0007669"/>
    <property type="project" value="InterPro"/>
</dbReference>
<keyword evidence="3" id="KW-1185">Reference proteome</keyword>
<reference evidence="2" key="1">
    <citation type="submission" date="2021-06" db="EMBL/GenBank/DDBJ databases">
        <title>Parelaphostrongylus tenuis whole genome reference sequence.</title>
        <authorList>
            <person name="Garwood T.J."/>
            <person name="Larsen P.A."/>
            <person name="Fountain-Jones N.M."/>
            <person name="Garbe J.R."/>
            <person name="Macchietto M.G."/>
            <person name="Kania S.A."/>
            <person name="Gerhold R.W."/>
            <person name="Richards J.E."/>
            <person name="Wolf T.M."/>
        </authorList>
    </citation>
    <scope>NUCLEOTIDE SEQUENCE</scope>
    <source>
        <strain evidence="2">MNPRO001-30</strain>
        <tissue evidence="2">Meninges</tissue>
    </source>
</reference>
<dbReference type="AlphaFoldDB" id="A0AAD5M8I4"/>
<protein>
    <recommendedName>
        <fullName evidence="1">SMC hinge domain-containing protein</fullName>
    </recommendedName>
</protein>
<accession>A0AAD5M8I4</accession>
<evidence type="ECO:0000313" key="2">
    <source>
        <dbReference type="EMBL" id="KAJ1353120.1"/>
    </source>
</evidence>
<evidence type="ECO:0000259" key="1">
    <source>
        <dbReference type="Pfam" id="PF06470"/>
    </source>
</evidence>
<dbReference type="Pfam" id="PF06470">
    <property type="entry name" value="SMC_hinge"/>
    <property type="match status" value="1"/>
</dbReference>
<dbReference type="GO" id="GO:0005524">
    <property type="term" value="F:ATP binding"/>
    <property type="evidence" value="ECO:0007669"/>
    <property type="project" value="InterPro"/>
</dbReference>
<dbReference type="Gene3D" id="1.20.1060.20">
    <property type="match status" value="1"/>
</dbReference>
<dbReference type="SUPFAM" id="SSF75553">
    <property type="entry name" value="Smc hinge domain"/>
    <property type="match status" value="1"/>
</dbReference>
<gene>
    <name evidence="2" type="ORF">KIN20_009682</name>
</gene>
<evidence type="ECO:0000313" key="3">
    <source>
        <dbReference type="Proteomes" id="UP001196413"/>
    </source>
</evidence>